<sequence>MGHVKGVRSELKLLKYHCAKGVFKISLRNHVLIKKGFSFNLVNGSLTHLNINGSEQVHLTKLDTKILEVTINGSGRTTAVGKVESLHVSLNGAGQVNASTLDAHKGHIIVNGSGLVKVKLSDRLKARVNGAGRIEYVGKPKTLETDVDGSGAILSVQ</sequence>
<organism evidence="2 3">
    <name type="scientific">Celerinatantimonas diazotrophica</name>
    <dbReference type="NCBI Taxonomy" id="412034"/>
    <lineage>
        <taxon>Bacteria</taxon>
        <taxon>Pseudomonadati</taxon>
        <taxon>Pseudomonadota</taxon>
        <taxon>Gammaproteobacteria</taxon>
        <taxon>Celerinatantimonadaceae</taxon>
        <taxon>Celerinatantimonas</taxon>
    </lineage>
</organism>
<evidence type="ECO:0000313" key="3">
    <source>
        <dbReference type="Proteomes" id="UP000295565"/>
    </source>
</evidence>
<evidence type="ECO:0000259" key="1">
    <source>
        <dbReference type="Pfam" id="PF10988"/>
    </source>
</evidence>
<name>A0A4R1JLH1_9GAMM</name>
<accession>A0A4R1JLH1</accession>
<dbReference type="PANTHER" id="PTHR39200:SF1">
    <property type="entry name" value="AUTO-TRANSPORTER ADHESIN HEAD GIN DOMAIN-CONTAINING PROTEIN-RELATED"/>
    <property type="match status" value="1"/>
</dbReference>
<evidence type="ECO:0000313" key="2">
    <source>
        <dbReference type="EMBL" id="TCK51837.1"/>
    </source>
</evidence>
<dbReference type="Proteomes" id="UP000295565">
    <property type="component" value="Unassembled WGS sequence"/>
</dbReference>
<dbReference type="EMBL" id="SMGD01000013">
    <property type="protein sequence ID" value="TCK51837.1"/>
    <property type="molecule type" value="Genomic_DNA"/>
</dbReference>
<dbReference type="RefSeq" id="WP_165872714.1">
    <property type="nucleotide sequence ID" value="NZ_OU594967.1"/>
</dbReference>
<dbReference type="Pfam" id="PF10988">
    <property type="entry name" value="DUF2807"/>
    <property type="match status" value="1"/>
</dbReference>
<protein>
    <submittedName>
        <fullName evidence="2">Putative autotransporter adhesin-like protein</fullName>
    </submittedName>
</protein>
<dbReference type="PANTHER" id="PTHR39200">
    <property type="entry name" value="HYPOTHETICAL EXPORTED PROTEIN"/>
    <property type="match status" value="1"/>
</dbReference>
<dbReference type="Gene3D" id="2.160.20.120">
    <property type="match status" value="1"/>
</dbReference>
<gene>
    <name evidence="2" type="ORF">EV690_1918</name>
</gene>
<keyword evidence="3" id="KW-1185">Reference proteome</keyword>
<feature type="domain" description="Putative auto-transporter adhesin head GIN" evidence="1">
    <location>
        <begin position="43"/>
        <end position="140"/>
    </location>
</feature>
<dbReference type="InterPro" id="IPR021255">
    <property type="entry name" value="DUF2807"/>
</dbReference>
<reference evidence="2 3" key="1">
    <citation type="submission" date="2019-03" db="EMBL/GenBank/DDBJ databases">
        <title>Genomic Encyclopedia of Type Strains, Phase IV (KMG-IV): sequencing the most valuable type-strain genomes for metagenomic binning, comparative biology and taxonomic classification.</title>
        <authorList>
            <person name="Goeker M."/>
        </authorList>
    </citation>
    <scope>NUCLEOTIDE SEQUENCE [LARGE SCALE GENOMIC DNA]</scope>
    <source>
        <strain evidence="2 3">DSM 18577</strain>
    </source>
</reference>
<comment type="caution">
    <text evidence="2">The sequence shown here is derived from an EMBL/GenBank/DDBJ whole genome shotgun (WGS) entry which is preliminary data.</text>
</comment>
<dbReference type="AlphaFoldDB" id="A0A4R1JLH1"/>
<proteinExistence type="predicted"/>